<feature type="compositionally biased region" description="Polar residues" evidence="1">
    <location>
        <begin position="24"/>
        <end position="45"/>
    </location>
</feature>
<feature type="region of interest" description="Disordered" evidence="1">
    <location>
        <begin position="74"/>
        <end position="100"/>
    </location>
</feature>
<dbReference type="AlphaFoldDB" id="A0A8H3I3P8"/>
<comment type="caution">
    <text evidence="2">The sequence shown here is derived from an EMBL/GenBank/DDBJ whole genome shotgun (WGS) entry which is preliminary data.</text>
</comment>
<accession>A0A8H3I3P8</accession>
<protein>
    <submittedName>
        <fullName evidence="2">Uncharacterized protein</fullName>
    </submittedName>
</protein>
<dbReference type="OrthoDB" id="4179406at2759"/>
<evidence type="ECO:0000313" key="2">
    <source>
        <dbReference type="EMBL" id="CAF9903413.1"/>
    </source>
</evidence>
<evidence type="ECO:0000313" key="3">
    <source>
        <dbReference type="Proteomes" id="UP000664169"/>
    </source>
</evidence>
<gene>
    <name evidence="2" type="ORF">GOMPHAMPRED_000236</name>
</gene>
<name>A0A8H3I3P8_9LECA</name>
<keyword evidence="3" id="KW-1185">Reference proteome</keyword>
<reference evidence="2" key="1">
    <citation type="submission" date="2021-03" db="EMBL/GenBank/DDBJ databases">
        <authorList>
            <person name="Tagirdzhanova G."/>
        </authorList>
    </citation>
    <scope>NUCLEOTIDE SEQUENCE</scope>
</reference>
<proteinExistence type="predicted"/>
<sequence>MPRAHFSDPDGSWIDVADSDQETDFQQSATSNQSRSKSAATSSIQPPRRVSRRMASSKVQSPYSSGFIMPMLEREVPSASKPRKRRLDASSSGSERILKPKQQAIPKQKLALAEGVVKVLTTTLSWIFEVLLGSLQVIKTPLTYALGLYLLFGMLIIASNAVTSRLSAALTPVCRLPGSTYLFPTLCESPTKFGFDSDTAVEPEFDNLMQVQQKFEDLLHQSVDYYAVPAFMKHSQSAMRDVREVVRYSTLKSKNELMLEFDAFINAASQASWDLETFNSHIGRTVDRIMLTAQWTQRTLDQISSPNATRGLIGKAVDALMAPFQPVKYTEDTVLDLYIKHSDEVQQEIGDLLTEAQAVFSLLRSLEDTIDAIHGVTARDTYYTNLGRDEVLAELWSRLGGNRKQKAMFNSQLKVLKQISTYGQAAYTNIGGAILKLQTMSAEIDQLKERLMSVEPDSGKPNIPLSVHLENIRLGVERLEEARAFARDARLEKSRAVIGAGRQAFGDDAHIAATPRAGLPRS</sequence>
<feature type="region of interest" description="Disordered" evidence="1">
    <location>
        <begin position="1"/>
        <end position="62"/>
    </location>
</feature>
<evidence type="ECO:0000256" key="1">
    <source>
        <dbReference type="SAM" id="MobiDB-lite"/>
    </source>
</evidence>
<dbReference type="Proteomes" id="UP000664169">
    <property type="component" value="Unassembled WGS sequence"/>
</dbReference>
<organism evidence="2 3">
    <name type="scientific">Gomphillus americanus</name>
    <dbReference type="NCBI Taxonomy" id="1940652"/>
    <lineage>
        <taxon>Eukaryota</taxon>
        <taxon>Fungi</taxon>
        <taxon>Dikarya</taxon>
        <taxon>Ascomycota</taxon>
        <taxon>Pezizomycotina</taxon>
        <taxon>Lecanoromycetes</taxon>
        <taxon>OSLEUM clade</taxon>
        <taxon>Ostropomycetidae</taxon>
        <taxon>Ostropales</taxon>
        <taxon>Graphidaceae</taxon>
        <taxon>Gomphilloideae</taxon>
        <taxon>Gomphillus</taxon>
    </lineage>
</organism>
<dbReference type="EMBL" id="CAJPDQ010000001">
    <property type="protein sequence ID" value="CAF9903413.1"/>
    <property type="molecule type" value="Genomic_DNA"/>
</dbReference>